<comment type="caution">
    <text evidence="1">The sequence shown here is derived from an EMBL/GenBank/DDBJ whole genome shotgun (WGS) entry which is preliminary data.</text>
</comment>
<dbReference type="AlphaFoldDB" id="W6N6T6"/>
<evidence type="ECO:0000313" key="1">
    <source>
        <dbReference type="EMBL" id="CDL92121.1"/>
    </source>
</evidence>
<protein>
    <submittedName>
        <fullName evidence="1">Putative PQQ enzyme repeat</fullName>
    </submittedName>
</protein>
<organism evidence="1 2">
    <name type="scientific">Clostridium tyrobutyricum DIVETGP</name>
    <dbReference type="NCBI Taxonomy" id="1408889"/>
    <lineage>
        <taxon>Bacteria</taxon>
        <taxon>Bacillati</taxon>
        <taxon>Bacillota</taxon>
        <taxon>Clostridia</taxon>
        <taxon>Eubacteriales</taxon>
        <taxon>Clostridiaceae</taxon>
        <taxon>Clostridium</taxon>
    </lineage>
</organism>
<name>W6N6T6_CLOTY</name>
<dbReference type="OrthoDB" id="264813at2"/>
<dbReference type="RefSeq" id="WP_017895043.1">
    <property type="nucleotide sequence ID" value="NZ_CBXI010000040.1"/>
</dbReference>
<dbReference type="SUPFAM" id="SSF50998">
    <property type="entry name" value="Quinoprotein alcohol dehydrogenase-like"/>
    <property type="match status" value="1"/>
</dbReference>
<dbReference type="EMBL" id="CBXI010000040">
    <property type="protein sequence ID" value="CDL92121.1"/>
    <property type="molecule type" value="Genomic_DNA"/>
</dbReference>
<dbReference type="InterPro" id="IPR010262">
    <property type="entry name" value="Arylsulfotransferase_bact"/>
</dbReference>
<dbReference type="Pfam" id="PF05935">
    <property type="entry name" value="Arylsulfotrans"/>
    <property type="match status" value="1"/>
</dbReference>
<dbReference type="PANTHER" id="PTHR35340">
    <property type="entry name" value="PQQ ENZYME REPEAT PROTEIN-RELATED"/>
    <property type="match status" value="1"/>
</dbReference>
<accession>W6N6T6</accession>
<dbReference type="InterPro" id="IPR053143">
    <property type="entry name" value="Arylsulfate_ST"/>
</dbReference>
<dbReference type="GeneID" id="29420669"/>
<dbReference type="Proteomes" id="UP000019482">
    <property type="component" value="Unassembled WGS sequence"/>
</dbReference>
<dbReference type="GO" id="GO:0004062">
    <property type="term" value="F:aryl sulfotransferase activity"/>
    <property type="evidence" value="ECO:0007669"/>
    <property type="project" value="InterPro"/>
</dbReference>
<sequence>MGYPSVYPTGVTIYNPERCWNGYTIFQAKDIGALLIGMNGQEVQLWKNLHGFPNKILPGGYVIGSTGERDSRYGFQDMADLVQVDWDGNIVWKFNKHEYIEDPGQKPKWMARQHHDYQREGNPVGYYAPGMEPKIEGGNTLVLCHQNIKNDRISDKILLDDKIIEVNWKGDIIWTWNASDHFDEFGFDEAAKNVLYRNPNLRKASGGVGDWLHINSISLIGPNKWFDGGDKRFNPDNIILDSREANILAVIDKKTGKIVWKIGPRYDTSKELINLGWIIGQHNVHMIPKGLPGEGNILVFDNGGWGGYGIPNPGSISGNRNALRDYSRVIEFDPVTLKIIWQYTPEEAGFIIPLDAARFYSPFISNAQRLPNGNTLITEGSDGRIIEVTKDHEIVWEYISPYDGKSSTKMNMVYRSYRVPYNWIPQLEKPEEKAIGKLDKNQFRVPGAAGPGRQKETIVSGTEEYEESDSNFCVITYDELKKENKLD</sequence>
<dbReference type="InterPro" id="IPR011047">
    <property type="entry name" value="Quinoprotein_ADH-like_sf"/>
</dbReference>
<keyword evidence="2" id="KW-1185">Reference proteome</keyword>
<evidence type="ECO:0000313" key="2">
    <source>
        <dbReference type="Proteomes" id="UP000019482"/>
    </source>
</evidence>
<gene>
    <name evidence="1" type="ORF">CTDIVETGP_2191</name>
</gene>
<dbReference type="PANTHER" id="PTHR35340:SF5">
    <property type="entry name" value="ASST-DOMAIN-CONTAINING PROTEIN"/>
    <property type="match status" value="1"/>
</dbReference>
<proteinExistence type="predicted"/>
<reference evidence="1 2" key="1">
    <citation type="journal article" date="2015" name="Genome Announc.">
        <title>Draft Genome Sequence of Clostridium tyrobutyricum Strain DIVETGP, Isolated from Cow's Milk for Grana Padano Production.</title>
        <authorList>
            <person name="Soggiu A."/>
            <person name="Piras C."/>
            <person name="Gaiarsa S."/>
            <person name="Sassera D."/>
            <person name="Roncada P."/>
            <person name="Bendixen E."/>
            <person name="Brasca M."/>
            <person name="Bonizzi L."/>
        </authorList>
    </citation>
    <scope>NUCLEOTIDE SEQUENCE [LARGE SCALE GENOMIC DNA]</scope>
    <source>
        <strain evidence="1 2">DIVETGP</strain>
    </source>
</reference>